<dbReference type="InterPro" id="IPR047801">
    <property type="entry name" value="Peptidase_C45"/>
</dbReference>
<evidence type="ECO:0000313" key="2">
    <source>
        <dbReference type="Proteomes" id="UP000663868"/>
    </source>
</evidence>
<evidence type="ECO:0000313" key="1">
    <source>
        <dbReference type="EMBL" id="CAF4383022.1"/>
    </source>
</evidence>
<dbReference type="AlphaFoldDB" id="A0A820N1F4"/>
<accession>A0A820N1F4</accession>
<dbReference type="Proteomes" id="UP000663868">
    <property type="component" value="Unassembled WGS sequence"/>
</dbReference>
<protein>
    <submittedName>
        <fullName evidence="1">Uncharacterized protein</fullName>
    </submittedName>
</protein>
<dbReference type="PANTHER" id="PTHR34180">
    <property type="entry name" value="PEPTIDASE C45"/>
    <property type="match status" value="1"/>
</dbReference>
<name>A0A820N1F4_9BILA</name>
<feature type="non-terminal residue" evidence="1">
    <location>
        <position position="1"/>
    </location>
</feature>
<dbReference type="PANTHER" id="PTHR34180:SF1">
    <property type="entry name" value="BETA-ALANYL-DOPAMINE_CARCININE HYDROLASE"/>
    <property type="match status" value="1"/>
</dbReference>
<comment type="caution">
    <text evidence="1">The sequence shown here is derived from an EMBL/GenBank/DDBJ whole genome shotgun (WGS) entry which is preliminary data.</text>
</comment>
<sequence>NEHFKNTSRYQNSLDRYERVKQLWKNKTTLQSILFDYDDSQTYPICRSFEPNDIGLVGTVCSLIMNLKERTMNITKGNPRQNQKLYEFQLDEKDMNQ</sequence>
<proteinExistence type="predicted"/>
<reference evidence="1" key="1">
    <citation type="submission" date="2021-02" db="EMBL/GenBank/DDBJ databases">
        <authorList>
            <person name="Nowell W R."/>
        </authorList>
    </citation>
    <scope>NUCLEOTIDE SEQUENCE</scope>
</reference>
<dbReference type="EMBL" id="CAJOBB010022247">
    <property type="protein sequence ID" value="CAF4383022.1"/>
    <property type="molecule type" value="Genomic_DNA"/>
</dbReference>
<organism evidence="1 2">
    <name type="scientific">Adineta steineri</name>
    <dbReference type="NCBI Taxonomy" id="433720"/>
    <lineage>
        <taxon>Eukaryota</taxon>
        <taxon>Metazoa</taxon>
        <taxon>Spiralia</taxon>
        <taxon>Gnathifera</taxon>
        <taxon>Rotifera</taxon>
        <taxon>Eurotatoria</taxon>
        <taxon>Bdelloidea</taxon>
        <taxon>Adinetida</taxon>
        <taxon>Adinetidae</taxon>
        <taxon>Adineta</taxon>
    </lineage>
</organism>
<dbReference type="Gene3D" id="3.60.60.10">
    <property type="entry name" value="Penicillin V Acylase, Chain A"/>
    <property type="match status" value="1"/>
</dbReference>
<gene>
    <name evidence="1" type="ORF">KXQ929_LOCUS50023</name>
</gene>